<feature type="compositionally biased region" description="Low complexity" evidence="1">
    <location>
        <begin position="125"/>
        <end position="135"/>
    </location>
</feature>
<feature type="region of interest" description="Disordered" evidence="1">
    <location>
        <begin position="58"/>
        <end position="82"/>
    </location>
</feature>
<dbReference type="InterPro" id="IPR001005">
    <property type="entry name" value="SANT/Myb"/>
</dbReference>
<dbReference type="EMBL" id="JABANM010020317">
    <property type="protein sequence ID" value="KAF4723035.1"/>
    <property type="molecule type" value="Genomic_DNA"/>
</dbReference>
<dbReference type="SMART" id="SM00717">
    <property type="entry name" value="SANT"/>
    <property type="match status" value="1"/>
</dbReference>
<evidence type="ECO:0000313" key="4">
    <source>
        <dbReference type="Proteomes" id="UP000574390"/>
    </source>
</evidence>
<gene>
    <name evidence="3" type="ORF">FOZ62_025846</name>
</gene>
<feature type="compositionally biased region" description="Basic and acidic residues" evidence="1">
    <location>
        <begin position="58"/>
        <end position="70"/>
    </location>
</feature>
<comment type="caution">
    <text evidence="3">The sequence shown here is derived from an EMBL/GenBank/DDBJ whole genome shotgun (WGS) entry which is preliminary data.</text>
</comment>
<feature type="domain" description="Myb-like" evidence="2">
    <location>
        <begin position="198"/>
        <end position="251"/>
    </location>
</feature>
<dbReference type="Proteomes" id="UP000574390">
    <property type="component" value="Unassembled WGS sequence"/>
</dbReference>
<accession>A0A7J6RRJ0</accession>
<feature type="region of interest" description="Disordered" evidence="1">
    <location>
        <begin position="125"/>
        <end position="194"/>
    </location>
</feature>
<reference evidence="3 4" key="1">
    <citation type="submission" date="2020-04" db="EMBL/GenBank/DDBJ databases">
        <title>Perkinsus olseni comparative genomics.</title>
        <authorList>
            <person name="Bogema D.R."/>
        </authorList>
    </citation>
    <scope>NUCLEOTIDE SEQUENCE [LARGE SCALE GENOMIC DNA]</scope>
    <source>
        <strain evidence="3">ATCC PRA-205</strain>
    </source>
</reference>
<evidence type="ECO:0000259" key="2">
    <source>
        <dbReference type="SMART" id="SM00717"/>
    </source>
</evidence>
<proteinExistence type="predicted"/>
<dbReference type="AlphaFoldDB" id="A0A7J6RRJ0"/>
<evidence type="ECO:0000313" key="3">
    <source>
        <dbReference type="EMBL" id="KAF4723035.1"/>
    </source>
</evidence>
<evidence type="ECO:0000256" key="1">
    <source>
        <dbReference type="SAM" id="MobiDB-lite"/>
    </source>
</evidence>
<organism evidence="3 4">
    <name type="scientific">Perkinsus olseni</name>
    <name type="common">Perkinsus atlanticus</name>
    <dbReference type="NCBI Taxonomy" id="32597"/>
    <lineage>
        <taxon>Eukaryota</taxon>
        <taxon>Sar</taxon>
        <taxon>Alveolata</taxon>
        <taxon>Perkinsozoa</taxon>
        <taxon>Perkinsea</taxon>
        <taxon>Perkinsida</taxon>
        <taxon>Perkinsidae</taxon>
        <taxon>Perkinsus</taxon>
    </lineage>
</organism>
<name>A0A7J6RRJ0_PEROL</name>
<sequence>MEHLRLAGPHPPGTGSSFKAYVDARVEELRRYAEIPPSDIVDIILLEWRFSHNFRGESDGGRLEAKRTRTGESQQQSRDGSSLVQFIEEKVEGYCRRGLLSDGLCMGDATHCALWEWRLRDDSLSSPTAPTASSAKGDEGPAEATRPTVADDDTELKRSQIDEEASASTESVLQASESSLDDDNSVLNSESGASGLLKGSKWAEEEVRELLRAHSIHGTDFKSALDSGHFRFSKGRTALSLKRKFYRLENTT</sequence>
<protein>
    <recommendedName>
        <fullName evidence="2">Myb-like domain-containing protein</fullName>
    </recommendedName>
</protein>
<feature type="compositionally biased region" description="Polar residues" evidence="1">
    <location>
        <begin position="71"/>
        <end position="82"/>
    </location>
</feature>
<feature type="compositionally biased region" description="Polar residues" evidence="1">
    <location>
        <begin position="166"/>
        <end position="175"/>
    </location>
</feature>